<feature type="transmembrane region" description="Helical" evidence="5">
    <location>
        <begin position="93"/>
        <end position="112"/>
    </location>
</feature>
<feature type="transmembrane region" description="Helical" evidence="5">
    <location>
        <begin position="12"/>
        <end position="31"/>
    </location>
</feature>
<comment type="subcellular location">
    <subcellularLocation>
        <location evidence="1">Membrane</location>
        <topology evidence="1">Multi-pass membrane protein</topology>
    </subcellularLocation>
</comment>
<feature type="domain" description="O-antigen ligase-related" evidence="6">
    <location>
        <begin position="186"/>
        <end position="325"/>
    </location>
</feature>
<proteinExistence type="predicted"/>
<feature type="transmembrane region" description="Helical" evidence="5">
    <location>
        <begin position="308"/>
        <end position="327"/>
    </location>
</feature>
<sequence>MDRELLYTKNEKATFINGSILAFIMLLNWLYLFNNTLLKMIGMGAMIFCFLFAIYEVIIRSTKIKITKIWINYFLFMAYTLFTVIITPTSKAIYMWCLQSILLLLVSLYSQFEINSENIKKIVFFNKILFCVLLIPVMTIIVTKGDVAINPYKDIFNFTFYKALFCVPYFFMILCKKESFKIFVGIAFTMILFFIGERGSALALIMIVVLEILLFKVKINKRTYSFLFYSIAFFLIIMPFIYVVIQYSELGIKINQISYQYTHANFFSGRNIVWEIGINGFYKSPIIGHGMDNNILLEGRWTASAHNIYIYILLQGGIIALILFILYLHSVWMEFYECLNNNIVRLSACYLIGSMIIASFELTLIGNAVNLAICLWLIISIGLMKKNSIKNRLANRYAKNNFT</sequence>
<keyword evidence="3 5" id="KW-1133">Transmembrane helix</keyword>
<dbReference type="InterPro" id="IPR051533">
    <property type="entry name" value="WaaL-like"/>
</dbReference>
<dbReference type="PANTHER" id="PTHR37422:SF13">
    <property type="entry name" value="LIPOPOLYSACCHARIDE BIOSYNTHESIS PROTEIN PA4999-RELATED"/>
    <property type="match status" value="1"/>
</dbReference>
<gene>
    <name evidence="7" type="ORF">ELLFYP34_01280</name>
</gene>
<evidence type="ECO:0000256" key="3">
    <source>
        <dbReference type="ARBA" id="ARBA00022989"/>
    </source>
</evidence>
<feature type="transmembrane region" description="Helical" evidence="5">
    <location>
        <begin position="70"/>
        <end position="87"/>
    </location>
</feature>
<name>A0A6N3HHV0_EUBLI</name>
<feature type="transmembrane region" description="Helical" evidence="5">
    <location>
        <begin position="179"/>
        <end position="195"/>
    </location>
</feature>
<dbReference type="PANTHER" id="PTHR37422">
    <property type="entry name" value="TEICHURONIC ACID BIOSYNTHESIS PROTEIN TUAE"/>
    <property type="match status" value="1"/>
</dbReference>
<protein>
    <submittedName>
        <fullName evidence="7">O-Antigen ligase</fullName>
    </submittedName>
</protein>
<evidence type="ECO:0000259" key="6">
    <source>
        <dbReference type="Pfam" id="PF04932"/>
    </source>
</evidence>
<organism evidence="7">
    <name type="scientific">Eubacterium limosum</name>
    <dbReference type="NCBI Taxonomy" id="1736"/>
    <lineage>
        <taxon>Bacteria</taxon>
        <taxon>Bacillati</taxon>
        <taxon>Bacillota</taxon>
        <taxon>Clostridia</taxon>
        <taxon>Eubacteriales</taxon>
        <taxon>Eubacteriaceae</taxon>
        <taxon>Eubacterium</taxon>
    </lineage>
</organism>
<reference evidence="7" key="1">
    <citation type="submission" date="2019-11" db="EMBL/GenBank/DDBJ databases">
        <authorList>
            <person name="Feng L."/>
        </authorList>
    </citation>
    <scope>NUCLEOTIDE SEQUENCE</scope>
    <source>
        <strain evidence="7">ElimosumLFYP34</strain>
    </source>
</reference>
<feature type="transmembrane region" description="Helical" evidence="5">
    <location>
        <begin position="155"/>
        <end position="172"/>
    </location>
</feature>
<dbReference type="GO" id="GO:0016874">
    <property type="term" value="F:ligase activity"/>
    <property type="evidence" value="ECO:0007669"/>
    <property type="project" value="UniProtKB-KW"/>
</dbReference>
<accession>A0A6N3HHV0</accession>
<keyword evidence="4 5" id="KW-0472">Membrane</keyword>
<feature type="transmembrane region" description="Helical" evidence="5">
    <location>
        <begin position="124"/>
        <end position="143"/>
    </location>
</feature>
<dbReference type="InterPro" id="IPR007016">
    <property type="entry name" value="O-antigen_ligase-rel_domated"/>
</dbReference>
<evidence type="ECO:0000256" key="5">
    <source>
        <dbReference type="SAM" id="Phobius"/>
    </source>
</evidence>
<dbReference type="EMBL" id="CACRTR010000023">
    <property type="protein sequence ID" value="VYU76068.1"/>
    <property type="molecule type" value="Genomic_DNA"/>
</dbReference>
<evidence type="ECO:0000256" key="4">
    <source>
        <dbReference type="ARBA" id="ARBA00023136"/>
    </source>
</evidence>
<dbReference type="GO" id="GO:0016020">
    <property type="term" value="C:membrane"/>
    <property type="evidence" value="ECO:0007669"/>
    <property type="project" value="UniProtKB-SubCell"/>
</dbReference>
<feature type="transmembrane region" description="Helical" evidence="5">
    <location>
        <begin position="201"/>
        <end position="219"/>
    </location>
</feature>
<evidence type="ECO:0000256" key="2">
    <source>
        <dbReference type="ARBA" id="ARBA00022692"/>
    </source>
</evidence>
<feature type="transmembrane region" description="Helical" evidence="5">
    <location>
        <begin position="226"/>
        <end position="245"/>
    </location>
</feature>
<evidence type="ECO:0000313" key="7">
    <source>
        <dbReference type="EMBL" id="VYU76068.1"/>
    </source>
</evidence>
<dbReference type="Pfam" id="PF04932">
    <property type="entry name" value="Wzy_C"/>
    <property type="match status" value="1"/>
</dbReference>
<keyword evidence="7" id="KW-0436">Ligase</keyword>
<feature type="transmembrane region" description="Helical" evidence="5">
    <location>
        <begin position="37"/>
        <end position="58"/>
    </location>
</feature>
<dbReference type="AlphaFoldDB" id="A0A6N3HHV0"/>
<feature type="transmembrane region" description="Helical" evidence="5">
    <location>
        <begin position="339"/>
        <end position="358"/>
    </location>
</feature>
<feature type="transmembrane region" description="Helical" evidence="5">
    <location>
        <begin position="364"/>
        <end position="384"/>
    </location>
</feature>
<keyword evidence="2 5" id="KW-0812">Transmembrane</keyword>
<evidence type="ECO:0000256" key="1">
    <source>
        <dbReference type="ARBA" id="ARBA00004141"/>
    </source>
</evidence>